<gene>
    <name evidence="2" type="ORF">RM649_32900</name>
</gene>
<accession>A0ABU2RUA3</accession>
<name>A0ABU2RUA3_9ACTN</name>
<feature type="region of interest" description="Disordered" evidence="1">
    <location>
        <begin position="36"/>
        <end position="70"/>
    </location>
</feature>
<evidence type="ECO:0000313" key="2">
    <source>
        <dbReference type="EMBL" id="MDT0432414.1"/>
    </source>
</evidence>
<dbReference type="RefSeq" id="WP_311661216.1">
    <property type="nucleotide sequence ID" value="NZ_JAVREX010000022.1"/>
</dbReference>
<evidence type="ECO:0000313" key="3">
    <source>
        <dbReference type="Proteomes" id="UP001183777"/>
    </source>
</evidence>
<comment type="caution">
    <text evidence="2">The sequence shown here is derived from an EMBL/GenBank/DDBJ whole genome shotgun (WGS) entry which is preliminary data.</text>
</comment>
<organism evidence="2 3">
    <name type="scientific">Streptomyces salyersiae</name>
    <dbReference type="NCBI Taxonomy" id="3075530"/>
    <lineage>
        <taxon>Bacteria</taxon>
        <taxon>Bacillati</taxon>
        <taxon>Actinomycetota</taxon>
        <taxon>Actinomycetes</taxon>
        <taxon>Kitasatosporales</taxon>
        <taxon>Streptomycetaceae</taxon>
        <taxon>Streptomyces</taxon>
    </lineage>
</organism>
<evidence type="ECO:0008006" key="4">
    <source>
        <dbReference type="Google" id="ProtNLM"/>
    </source>
</evidence>
<feature type="compositionally biased region" description="Low complexity" evidence="1">
    <location>
        <begin position="43"/>
        <end position="52"/>
    </location>
</feature>
<protein>
    <recommendedName>
        <fullName evidence="4">L,D-transpeptidase</fullName>
    </recommendedName>
</protein>
<proteinExistence type="predicted"/>
<dbReference type="Proteomes" id="UP001183777">
    <property type="component" value="Unassembled WGS sequence"/>
</dbReference>
<sequence length="181" mass="19010">MSSRRVPSGAWITVLLAGALAAVTVLAVHARSGLPEEASHTVTSEPSAKPSPTAAPKPRNPIPAESGTGRRVVYSIQQKRVWLVDDKDASLKTFTVWPGTIPPEPGSYKVSFRRETGTGSDGVPIEHAVYFGANSAFSNAVDGSSPSPDPDLRTSAIRESAADGLALWDFAEMGTPVSVVE</sequence>
<reference evidence="3" key="1">
    <citation type="submission" date="2023-07" db="EMBL/GenBank/DDBJ databases">
        <title>30 novel species of actinomycetes from the DSMZ collection.</title>
        <authorList>
            <person name="Nouioui I."/>
        </authorList>
    </citation>
    <scope>NUCLEOTIDE SEQUENCE [LARGE SCALE GENOMIC DNA]</scope>
    <source>
        <strain evidence="3">DSM 41770</strain>
    </source>
</reference>
<keyword evidence="3" id="KW-1185">Reference proteome</keyword>
<dbReference type="EMBL" id="JAVREX010000022">
    <property type="protein sequence ID" value="MDT0432414.1"/>
    <property type="molecule type" value="Genomic_DNA"/>
</dbReference>
<evidence type="ECO:0000256" key="1">
    <source>
        <dbReference type="SAM" id="MobiDB-lite"/>
    </source>
</evidence>